<gene>
    <name evidence="2" type="ORF">LEP1GSC058_2762</name>
</gene>
<evidence type="ECO:0000259" key="1">
    <source>
        <dbReference type="Pfam" id="PF04028"/>
    </source>
</evidence>
<sequence>MKIRLEAWFSILFLRLISLTIRWKEIKIPKKTEDFFRKKDSFLLALWHNQIPYVIDFTSSYLVKKREMRIVPLASRSEDGEMIVRVLEHFGIESRRGSSRRGGAAGLRALVKEAMDGGISLVTPDGPTGPVYELKPGIIQLASLTGYPVIAFSAYYDRFWTVNSWDRIKVPKPFSKATFTFTDPFFVPKLNGEEQLGEWRKKLEILMLENCGITSAEAEEVRAEVRSQKN</sequence>
<dbReference type="RefSeq" id="WP_016550743.1">
    <property type="nucleotide sequence ID" value="NZ_AKWZ02000010.1"/>
</dbReference>
<name>S3W1W7_9LEPT</name>
<accession>S3W1W7</accession>
<dbReference type="CDD" id="cd07983">
    <property type="entry name" value="LPLAT_DUF374-like"/>
    <property type="match status" value="1"/>
</dbReference>
<proteinExistence type="predicted"/>
<dbReference type="InterPro" id="IPR007172">
    <property type="entry name" value="DUF374"/>
</dbReference>
<keyword evidence="3" id="KW-1185">Reference proteome</keyword>
<evidence type="ECO:0000313" key="3">
    <source>
        <dbReference type="Proteomes" id="UP000014540"/>
    </source>
</evidence>
<dbReference type="OrthoDB" id="9810508at2"/>
<evidence type="ECO:0000313" key="2">
    <source>
        <dbReference type="EMBL" id="EPG74287.1"/>
    </source>
</evidence>
<dbReference type="Proteomes" id="UP000014540">
    <property type="component" value="Unassembled WGS sequence"/>
</dbReference>
<organism evidence="2 3">
    <name type="scientific">Leptospira fainei serovar Hurstbridge str. BUT 6</name>
    <dbReference type="NCBI Taxonomy" id="1193011"/>
    <lineage>
        <taxon>Bacteria</taxon>
        <taxon>Pseudomonadati</taxon>
        <taxon>Spirochaetota</taxon>
        <taxon>Spirochaetia</taxon>
        <taxon>Leptospirales</taxon>
        <taxon>Leptospiraceae</taxon>
        <taxon>Leptospira</taxon>
    </lineage>
</organism>
<protein>
    <submittedName>
        <fullName evidence="2">PF04028 domain protein</fullName>
    </submittedName>
</protein>
<feature type="domain" description="DUF374" evidence="1">
    <location>
        <begin position="64"/>
        <end position="130"/>
    </location>
</feature>
<comment type="caution">
    <text evidence="2">The sequence shown here is derived from an EMBL/GenBank/DDBJ whole genome shotgun (WGS) entry which is preliminary data.</text>
</comment>
<reference evidence="2" key="1">
    <citation type="submission" date="2013-04" db="EMBL/GenBank/DDBJ databases">
        <authorList>
            <person name="Harkins D.M."/>
            <person name="Durkin A.S."/>
            <person name="Selengut J.D."/>
            <person name="Sanka R."/>
            <person name="DePew J."/>
            <person name="Purushe J."/>
            <person name="Ahmed A."/>
            <person name="van der Linden H."/>
            <person name="Goris M.G.A."/>
            <person name="Hartskeerl R.A."/>
            <person name="Vinetz J.M."/>
            <person name="Sutton G.G."/>
            <person name="Nelson W.C."/>
            <person name="Fouts D.E."/>
        </authorList>
    </citation>
    <scope>NUCLEOTIDE SEQUENCE [LARGE SCALE GENOMIC DNA]</scope>
    <source>
        <strain evidence="2">BUT 6</strain>
    </source>
</reference>
<dbReference type="AlphaFoldDB" id="S3W1W7"/>
<dbReference type="STRING" id="1193011.LEP1GSC058_2762"/>
<dbReference type="EMBL" id="AKWZ02000010">
    <property type="protein sequence ID" value="EPG74287.1"/>
    <property type="molecule type" value="Genomic_DNA"/>
</dbReference>
<dbReference type="Pfam" id="PF04028">
    <property type="entry name" value="DUF374"/>
    <property type="match status" value="1"/>
</dbReference>